<reference evidence="3" key="1">
    <citation type="journal article" date="2020" name="mSystems">
        <title>Genome- and Community-Level Interaction Insights into Carbon Utilization and Element Cycling Functions of Hydrothermarchaeota in Hydrothermal Sediment.</title>
        <authorList>
            <person name="Zhou Z."/>
            <person name="Liu Y."/>
            <person name="Xu W."/>
            <person name="Pan J."/>
            <person name="Luo Z.H."/>
            <person name="Li M."/>
        </authorList>
    </citation>
    <scope>NUCLEOTIDE SEQUENCE [LARGE SCALE GENOMIC DNA]</scope>
    <source>
        <strain evidence="3">SpSt-468</strain>
    </source>
</reference>
<keyword evidence="2" id="KW-0472">Membrane</keyword>
<name>A0A7C3F196_9CREN</name>
<evidence type="ECO:0000256" key="2">
    <source>
        <dbReference type="SAM" id="Phobius"/>
    </source>
</evidence>
<keyword evidence="2" id="KW-1133">Transmembrane helix</keyword>
<dbReference type="EMBL" id="DSTX01000002">
    <property type="protein sequence ID" value="HFK20088.1"/>
    <property type="molecule type" value="Genomic_DNA"/>
</dbReference>
<accession>A0A7C3F196</accession>
<feature type="transmembrane region" description="Helical" evidence="2">
    <location>
        <begin position="154"/>
        <end position="181"/>
    </location>
</feature>
<dbReference type="SUPFAM" id="SSF55797">
    <property type="entry name" value="PR-1-like"/>
    <property type="match status" value="1"/>
</dbReference>
<gene>
    <name evidence="3" type="ORF">ENS19_02290</name>
</gene>
<sequence length="566" mass="62110">MMAFEDFINANPYRQYVIDYLKENSWYSGDLPLVRKVTSSIWDELHYIRNNHQKEAEEVGWEKVKLALAEAWRRDLSALKDLSSVQKGELTGLSPDVLEIVKAVFPNISHYSLPSGATPRAENRQLDGAGKSEERDATEIVPEIPKKRSNGAKVAGIALIVVIFAAAALAITGGSPLAFFLPPSPVNSTPDTTPPVISGAFPSNGSHAMIGSKVIVSYYDDRSLNLSSALLEIDGSRVAITKITQSEAEYAGSLAVGQHSAYFSISDMAGHSANKSWHFTISSALQYVVLDVLNEINRERASAGVPPVALSEQSVASDYRSNDMLTGNYFNHYDWSGYYPGYYYTLMGGKFAMEENIGYVYSSQLRQSEIPADAVSLVHDMIYNDAASDWGHRDSLLDPTNNLAEISAAWSSSRLFLTIHMIKSWVNWTAPPRFEGGVFSCGGTLLLNGSMIKYGAVYYSDPDDHDQMSYDSYLEVYKGERGYSMGDPVAGVHPILLFQGLSVIRPTAWTDAGSGFSISFPLSASRGAGVYTVVLYAQNTLGFEHPYDPERNAELVPVLEYSVYLG</sequence>
<comment type="caution">
    <text evidence="3">The sequence shown here is derived from an EMBL/GenBank/DDBJ whole genome shotgun (WGS) entry which is preliminary data.</text>
</comment>
<feature type="region of interest" description="Disordered" evidence="1">
    <location>
        <begin position="116"/>
        <end position="137"/>
    </location>
</feature>
<evidence type="ECO:0000256" key="1">
    <source>
        <dbReference type="SAM" id="MobiDB-lite"/>
    </source>
</evidence>
<dbReference type="CDD" id="cd05379">
    <property type="entry name" value="CAP_bacterial"/>
    <property type="match status" value="1"/>
</dbReference>
<dbReference type="AlphaFoldDB" id="A0A7C3F196"/>
<proteinExistence type="predicted"/>
<protein>
    <submittedName>
        <fullName evidence="3">CAP domain-containing protein</fullName>
    </submittedName>
</protein>
<evidence type="ECO:0000313" key="3">
    <source>
        <dbReference type="EMBL" id="HFK20088.1"/>
    </source>
</evidence>
<feature type="compositionally biased region" description="Basic and acidic residues" evidence="1">
    <location>
        <begin position="121"/>
        <end position="137"/>
    </location>
</feature>
<organism evidence="3">
    <name type="scientific">Candidatus Methanomethylicus mesodigestus</name>
    <dbReference type="NCBI Taxonomy" id="1867258"/>
    <lineage>
        <taxon>Archaea</taxon>
        <taxon>Thermoproteota</taxon>
        <taxon>Methanosuratincolia</taxon>
        <taxon>Candidatus Methanomethylicales</taxon>
        <taxon>Candidatus Methanomethylicaceae</taxon>
        <taxon>Candidatus Methanomethylicus</taxon>
    </lineage>
</organism>
<dbReference type="InterPro" id="IPR035940">
    <property type="entry name" value="CAP_sf"/>
</dbReference>
<dbReference type="Gene3D" id="3.40.33.10">
    <property type="entry name" value="CAP"/>
    <property type="match status" value="1"/>
</dbReference>
<keyword evidence="2" id="KW-0812">Transmembrane</keyword>